<protein>
    <recommendedName>
        <fullName evidence="3 11">Chorismate synthase</fullName>
        <shortName evidence="11">CS</shortName>
        <ecNumber evidence="3 11">4.2.3.5</ecNumber>
    </recommendedName>
    <alternativeName>
        <fullName evidence="11">5-enolpyruvylshikimate-3-phosphate phospholyase</fullName>
    </alternativeName>
</protein>
<dbReference type="PANTHER" id="PTHR21085:SF0">
    <property type="entry name" value="CHORISMATE SYNTHASE"/>
    <property type="match status" value="1"/>
</dbReference>
<keyword evidence="5 11" id="KW-0285">Flavoprotein</keyword>
<feature type="binding site" evidence="11">
    <location>
        <position position="46"/>
    </location>
    <ligand>
        <name>NADP(+)</name>
        <dbReference type="ChEBI" id="CHEBI:58349"/>
    </ligand>
</feature>
<dbReference type="SUPFAM" id="SSF103263">
    <property type="entry name" value="Chorismate synthase, AroC"/>
    <property type="match status" value="1"/>
</dbReference>
<dbReference type="EC" id="4.2.3.5" evidence="3 11"/>
<dbReference type="InterPro" id="IPR020541">
    <property type="entry name" value="Chorismate_synthase_CS"/>
</dbReference>
<dbReference type="HAMAP" id="MF_00300">
    <property type="entry name" value="Chorismate_synth"/>
    <property type="match status" value="1"/>
</dbReference>
<keyword evidence="7 11" id="KW-0274">FAD</keyword>
<keyword evidence="8 11" id="KW-0521">NADP</keyword>
<feature type="binding site" evidence="11">
    <location>
        <begin position="298"/>
        <end position="302"/>
    </location>
    <ligand>
        <name>FMN</name>
        <dbReference type="ChEBI" id="CHEBI:58210"/>
    </ligand>
</feature>
<dbReference type="PIRSF" id="PIRSF001456">
    <property type="entry name" value="Chorismate_synth"/>
    <property type="match status" value="1"/>
</dbReference>
<dbReference type="NCBIfam" id="TIGR00033">
    <property type="entry name" value="aroC"/>
    <property type="match status" value="1"/>
</dbReference>
<dbReference type="PROSITE" id="PS00788">
    <property type="entry name" value="CHORISMATE_SYNTHASE_2"/>
    <property type="match status" value="1"/>
</dbReference>
<evidence type="ECO:0000256" key="11">
    <source>
        <dbReference type="HAMAP-Rule" id="MF_00300"/>
    </source>
</evidence>
<keyword evidence="10 11" id="KW-0456">Lyase</keyword>
<dbReference type="InterPro" id="IPR000453">
    <property type="entry name" value="Chorismate_synth"/>
</dbReference>
<name>A0A2M7SAV5_9BACT</name>
<dbReference type="GO" id="GO:0009073">
    <property type="term" value="P:aromatic amino acid family biosynthetic process"/>
    <property type="evidence" value="ECO:0007669"/>
    <property type="project" value="UniProtKB-KW"/>
</dbReference>
<gene>
    <name evidence="11" type="primary">aroC</name>
    <name evidence="13" type="ORF">COY52_06440</name>
</gene>
<dbReference type="Proteomes" id="UP000229307">
    <property type="component" value="Unassembled WGS sequence"/>
</dbReference>
<feature type="binding site" evidence="11">
    <location>
        <position position="40"/>
    </location>
    <ligand>
        <name>NADP(+)</name>
        <dbReference type="ChEBI" id="CHEBI:58349"/>
    </ligand>
</feature>
<evidence type="ECO:0000256" key="8">
    <source>
        <dbReference type="ARBA" id="ARBA00022857"/>
    </source>
</evidence>
<comment type="caution">
    <text evidence="13">The sequence shown here is derived from an EMBL/GenBank/DDBJ whole genome shotgun (WGS) entry which is preliminary data.</text>
</comment>
<reference evidence="14" key="1">
    <citation type="submission" date="2017-09" db="EMBL/GenBank/DDBJ databases">
        <title>Depth-based differentiation of microbial function through sediment-hosted aquifers and enrichment of novel symbionts in the deep terrestrial subsurface.</title>
        <authorList>
            <person name="Probst A.J."/>
            <person name="Ladd B."/>
            <person name="Jarett J.K."/>
            <person name="Geller-Mcgrath D.E."/>
            <person name="Sieber C.M.K."/>
            <person name="Emerson J.B."/>
            <person name="Anantharaman K."/>
            <person name="Thomas B.C."/>
            <person name="Malmstrom R."/>
            <person name="Stieglmeier M."/>
            <person name="Klingl A."/>
            <person name="Woyke T."/>
            <person name="Ryan C.M."/>
            <person name="Banfield J.F."/>
        </authorList>
    </citation>
    <scope>NUCLEOTIDE SEQUENCE [LARGE SCALE GENOMIC DNA]</scope>
</reference>
<dbReference type="GO" id="GO:0004107">
    <property type="term" value="F:chorismate synthase activity"/>
    <property type="evidence" value="ECO:0007669"/>
    <property type="project" value="UniProtKB-UniRule"/>
</dbReference>
<dbReference type="GO" id="GO:0010181">
    <property type="term" value="F:FMN binding"/>
    <property type="evidence" value="ECO:0007669"/>
    <property type="project" value="TreeGrafter"/>
</dbReference>
<evidence type="ECO:0000256" key="1">
    <source>
        <dbReference type="ARBA" id="ARBA00005044"/>
    </source>
</evidence>
<dbReference type="Gene3D" id="3.60.150.10">
    <property type="entry name" value="Chorismate synthase AroC"/>
    <property type="match status" value="1"/>
</dbReference>
<dbReference type="Pfam" id="PF01264">
    <property type="entry name" value="Chorismate_synt"/>
    <property type="match status" value="1"/>
</dbReference>
<dbReference type="PANTHER" id="PTHR21085">
    <property type="entry name" value="CHORISMATE SYNTHASE"/>
    <property type="match status" value="1"/>
</dbReference>
<evidence type="ECO:0000256" key="5">
    <source>
        <dbReference type="ARBA" id="ARBA00022630"/>
    </source>
</evidence>
<dbReference type="GO" id="GO:0005829">
    <property type="term" value="C:cytosol"/>
    <property type="evidence" value="ECO:0007669"/>
    <property type="project" value="TreeGrafter"/>
</dbReference>
<comment type="caution">
    <text evidence="11">Lacks conserved residue(s) required for the propagation of feature annotation.</text>
</comment>
<evidence type="ECO:0000256" key="7">
    <source>
        <dbReference type="ARBA" id="ARBA00022827"/>
    </source>
</evidence>
<dbReference type="PROSITE" id="PS00787">
    <property type="entry name" value="CHORISMATE_SYNTHASE_1"/>
    <property type="match status" value="1"/>
</dbReference>
<evidence type="ECO:0000256" key="10">
    <source>
        <dbReference type="ARBA" id="ARBA00023239"/>
    </source>
</evidence>
<feature type="binding site" evidence="11">
    <location>
        <position position="283"/>
    </location>
    <ligand>
        <name>FMN</name>
        <dbReference type="ChEBI" id="CHEBI:58210"/>
    </ligand>
</feature>
<comment type="catalytic activity">
    <reaction evidence="11 12">
        <text>5-O-(1-carboxyvinyl)-3-phosphoshikimate = chorismate + phosphate</text>
        <dbReference type="Rhea" id="RHEA:21020"/>
        <dbReference type="ChEBI" id="CHEBI:29748"/>
        <dbReference type="ChEBI" id="CHEBI:43474"/>
        <dbReference type="ChEBI" id="CHEBI:57701"/>
        <dbReference type="EC" id="4.2.3.5"/>
    </reaction>
</comment>
<dbReference type="AlphaFoldDB" id="A0A2M7SAV5"/>
<comment type="cofactor">
    <cofactor evidence="11 12">
        <name>FMNH2</name>
        <dbReference type="ChEBI" id="CHEBI:57618"/>
    </cofactor>
    <text evidence="11 12">Reduced FMN (FMNH(2)).</text>
</comment>
<dbReference type="GO" id="GO:0009423">
    <property type="term" value="P:chorismate biosynthetic process"/>
    <property type="evidence" value="ECO:0007669"/>
    <property type="project" value="UniProtKB-UniRule"/>
</dbReference>
<feature type="binding site" evidence="11">
    <location>
        <begin position="117"/>
        <end position="119"/>
    </location>
    <ligand>
        <name>FMN</name>
        <dbReference type="ChEBI" id="CHEBI:58210"/>
    </ligand>
</feature>
<keyword evidence="6 11" id="KW-0288">FMN</keyword>
<keyword evidence="9 11" id="KW-0057">Aromatic amino acid biosynthesis</keyword>
<keyword evidence="4 11" id="KW-0028">Amino-acid biosynthesis</keyword>
<dbReference type="CDD" id="cd07304">
    <property type="entry name" value="Chorismate_synthase"/>
    <property type="match status" value="1"/>
</dbReference>
<dbReference type="EMBL" id="PFMR01000171">
    <property type="protein sequence ID" value="PIZ16677.1"/>
    <property type="molecule type" value="Genomic_DNA"/>
</dbReference>
<comment type="similarity">
    <text evidence="2 11 12">Belongs to the chorismate synthase family.</text>
</comment>
<evidence type="ECO:0000256" key="12">
    <source>
        <dbReference type="RuleBase" id="RU000605"/>
    </source>
</evidence>
<evidence type="ECO:0000256" key="4">
    <source>
        <dbReference type="ARBA" id="ARBA00022605"/>
    </source>
</evidence>
<accession>A0A2M7SAV5</accession>
<evidence type="ECO:0000313" key="14">
    <source>
        <dbReference type="Proteomes" id="UP000229307"/>
    </source>
</evidence>
<sequence>MIKFITAGESHGKGIVAVIEGIPAHLRLGEEDINVELKRRQMGYGRGARMKIELDRAEILSGVRKGETLGSPIAVAVWNRDWHNKPMSPVFVPRPGHADLAGALKYSQQDIRNVWERASARETAGRVAAGAVARKLLGEFGIEILSHIVGIGYISIDTTGIRLELLKKQIKSADKAPVRCVNKEAAKEMIRQIDEARAKGDTLGGMFEIIALGVPAGLGTYVQWDARLDMKLAGALMSIPGIRGVEIGLGFESAGMKGSEVHDEIAYKGRFTRKTNNAGGIEGGISNGEPIILRAAMKPIPSLAKPLWSVNLKTKRSAKAPVLRADVCAVPAAGVVGEAMAAIELASAMTDRFSGDTLQEMKRHFKA</sequence>
<comment type="pathway">
    <text evidence="1 11 12">Metabolic intermediate biosynthesis; chorismate biosynthesis; chorismate from D-erythrose 4-phosphate and phosphoenolpyruvate: step 7/7.</text>
</comment>
<feature type="binding site" evidence="11">
    <location>
        <position position="324"/>
    </location>
    <ligand>
        <name>FMN</name>
        <dbReference type="ChEBI" id="CHEBI:58210"/>
    </ligand>
</feature>
<dbReference type="UniPathway" id="UPA00053">
    <property type="reaction ID" value="UER00090"/>
</dbReference>
<dbReference type="InterPro" id="IPR035904">
    <property type="entry name" value="Chorismate_synth_AroC_sf"/>
</dbReference>
<proteinExistence type="inferred from homology"/>
<evidence type="ECO:0000313" key="13">
    <source>
        <dbReference type="EMBL" id="PIZ16677.1"/>
    </source>
</evidence>
<dbReference type="FunFam" id="3.60.150.10:FF:000002">
    <property type="entry name" value="Chorismate synthase"/>
    <property type="match status" value="1"/>
</dbReference>
<organism evidence="13 14">
    <name type="scientific">Candidatus Desantisbacteria bacterium CG_4_10_14_0_8_um_filter_48_22</name>
    <dbReference type="NCBI Taxonomy" id="1974543"/>
    <lineage>
        <taxon>Bacteria</taxon>
        <taxon>Candidatus Desantisiibacteriota</taxon>
    </lineage>
</organism>
<dbReference type="GO" id="GO:0008652">
    <property type="term" value="P:amino acid biosynthetic process"/>
    <property type="evidence" value="ECO:0007669"/>
    <property type="project" value="UniProtKB-KW"/>
</dbReference>
<evidence type="ECO:0000256" key="3">
    <source>
        <dbReference type="ARBA" id="ARBA00013036"/>
    </source>
</evidence>
<comment type="function">
    <text evidence="11">Catalyzes the anti-1,4-elimination of the C-3 phosphate and the C-6 proR hydrogen from 5-enolpyruvylshikimate-3-phosphate (EPSP) to yield chorismate, which is the branch point compound that serves as the starting substrate for the three terminal pathways of aromatic amino acid biosynthesis. This reaction introduces a second double bond into the aromatic ring system.</text>
</comment>
<evidence type="ECO:0000256" key="6">
    <source>
        <dbReference type="ARBA" id="ARBA00022643"/>
    </source>
</evidence>
<evidence type="ECO:0000256" key="9">
    <source>
        <dbReference type="ARBA" id="ARBA00023141"/>
    </source>
</evidence>
<dbReference type="NCBIfam" id="NF003793">
    <property type="entry name" value="PRK05382.1"/>
    <property type="match status" value="1"/>
</dbReference>
<evidence type="ECO:0000256" key="2">
    <source>
        <dbReference type="ARBA" id="ARBA00008014"/>
    </source>
</evidence>
<comment type="subunit">
    <text evidence="11">Homotetramer.</text>
</comment>